<name>A0A252CFA6_9LACT</name>
<dbReference type="AlphaFoldDB" id="A0A252CFA6"/>
<gene>
    <name evidence="2" type="ORF">BZZ03_00630</name>
</gene>
<sequence length="195" mass="22682">MIEVKTCTDEQSKDTFDMYAKVINIFKPTPVHYRGDWLSIEESYDPAEGSLFLIATDSKSKNSSVKKEEILGCMGVKRYGEIAILKHVAVDLRYQGTEVEIQFNNERVKRYEKQYNIAIFLLEELEKLCVSQGILTLIIGTDSYYPSGLKFYKKNNYSSLKENQILDNQDIYCAYQDYKDIDDTWLIKKLSYNVI</sequence>
<evidence type="ECO:0008006" key="4">
    <source>
        <dbReference type="Google" id="ProtNLM"/>
    </source>
</evidence>
<feature type="coiled-coil region" evidence="1">
    <location>
        <begin position="94"/>
        <end position="128"/>
    </location>
</feature>
<keyword evidence="1" id="KW-0175">Coiled coil</keyword>
<proteinExistence type="predicted"/>
<dbReference type="Proteomes" id="UP000194606">
    <property type="component" value="Unassembled WGS sequence"/>
</dbReference>
<dbReference type="Gene3D" id="3.40.630.30">
    <property type="match status" value="1"/>
</dbReference>
<dbReference type="EMBL" id="MUIZ01000001">
    <property type="protein sequence ID" value="OUK05256.1"/>
    <property type="molecule type" value="Genomic_DNA"/>
</dbReference>
<dbReference type="InterPro" id="IPR016181">
    <property type="entry name" value="Acyl_CoA_acyltransferase"/>
</dbReference>
<organism evidence="2 3">
    <name type="scientific">Lactococcus petauri</name>
    <dbReference type="NCBI Taxonomy" id="1940789"/>
    <lineage>
        <taxon>Bacteria</taxon>
        <taxon>Bacillati</taxon>
        <taxon>Bacillota</taxon>
        <taxon>Bacilli</taxon>
        <taxon>Lactobacillales</taxon>
        <taxon>Streptococcaceae</taxon>
        <taxon>Lactococcus</taxon>
    </lineage>
</organism>
<reference evidence="2 3" key="1">
    <citation type="submission" date="2017-02" db="EMBL/GenBank/DDBJ databases">
        <authorList>
            <person name="Peterson S.W."/>
        </authorList>
    </citation>
    <scope>NUCLEOTIDE SEQUENCE [LARGE SCALE GENOMIC DNA]</scope>
    <source>
        <strain evidence="2">159469</strain>
    </source>
</reference>
<evidence type="ECO:0000256" key="1">
    <source>
        <dbReference type="SAM" id="Coils"/>
    </source>
</evidence>
<dbReference type="SUPFAM" id="SSF55729">
    <property type="entry name" value="Acyl-CoA N-acyltransferases (Nat)"/>
    <property type="match status" value="1"/>
</dbReference>
<evidence type="ECO:0000313" key="2">
    <source>
        <dbReference type="EMBL" id="OUK05256.1"/>
    </source>
</evidence>
<accession>A0A252CFA6</accession>
<dbReference type="RefSeq" id="WP_086582039.1">
    <property type="nucleotide sequence ID" value="NZ_MUIZ01000001.1"/>
</dbReference>
<comment type="caution">
    <text evidence="2">The sequence shown here is derived from an EMBL/GenBank/DDBJ whole genome shotgun (WGS) entry which is preliminary data.</text>
</comment>
<evidence type="ECO:0000313" key="3">
    <source>
        <dbReference type="Proteomes" id="UP000194606"/>
    </source>
</evidence>
<protein>
    <recommendedName>
        <fullName evidence="4">GNAT family N-acetyltransferase</fullName>
    </recommendedName>
</protein>